<dbReference type="Proteomes" id="UP000219439">
    <property type="component" value="Unassembled WGS sequence"/>
</dbReference>
<keyword evidence="4" id="KW-1185">Reference proteome</keyword>
<comment type="similarity">
    <text evidence="1">Belongs to the UPF0065 (bug) family.</text>
</comment>
<name>A0A285PJB0_9HYPH</name>
<reference evidence="3 4" key="1">
    <citation type="submission" date="2017-09" db="EMBL/GenBank/DDBJ databases">
        <authorList>
            <person name="Ehlers B."/>
            <person name="Leendertz F.H."/>
        </authorList>
    </citation>
    <scope>NUCLEOTIDE SEQUENCE [LARGE SCALE GENOMIC DNA]</scope>
    <source>
        <strain evidence="3 4">DSM 18289</strain>
    </source>
</reference>
<dbReference type="RefSeq" id="WP_097154586.1">
    <property type="nucleotide sequence ID" value="NZ_OBEL01000004.1"/>
</dbReference>
<dbReference type="PIRSF" id="PIRSF017082">
    <property type="entry name" value="YflP"/>
    <property type="match status" value="1"/>
</dbReference>
<dbReference type="CDD" id="cd07012">
    <property type="entry name" value="PBP2_Bug_TTT"/>
    <property type="match status" value="1"/>
</dbReference>
<sequence>MKLANFVKATAIAAMASITALASPVVAAGWAPDEPIVLRVGFGAGGETDTMGRVLAATIEKQTGWDVVVENRPGGGGVAMLSGLVSEKPNGLVLGMAVNIPPLMMLNERPDTLPFKIDSFDYIGTIALAETSLISSSKAKFNSVEELVAYAKEKGSASIAWDAPDLKAVMQKVGADEGVKFRMVKAESGAEMIKLLLGGQVDAAFGTGAHLPFVEDGQVKILSSLSDKRLSYAPEIPTLIEAGHNFYIAPYFYVAAPGNLPADAKEALAKAMENAVAHEDVKTVVQNTVRAPANNLGPDGTRKMMHDAFGPIGKLFAK</sequence>
<proteinExistence type="inferred from homology"/>
<dbReference type="OrthoDB" id="8443386at2"/>
<evidence type="ECO:0000313" key="3">
    <source>
        <dbReference type="EMBL" id="SNZ20216.1"/>
    </source>
</evidence>
<accession>A0A285PJB0</accession>
<keyword evidence="3" id="KW-0675">Receptor</keyword>
<dbReference type="InterPro" id="IPR042100">
    <property type="entry name" value="Bug_dom1"/>
</dbReference>
<protein>
    <submittedName>
        <fullName evidence="3">Tripartite-type tricarboxylate transporter, receptor component TctC</fullName>
    </submittedName>
</protein>
<evidence type="ECO:0000256" key="2">
    <source>
        <dbReference type="SAM" id="SignalP"/>
    </source>
</evidence>
<dbReference type="Gene3D" id="3.40.190.150">
    <property type="entry name" value="Bordetella uptake gene, domain 1"/>
    <property type="match status" value="1"/>
</dbReference>
<feature type="signal peptide" evidence="2">
    <location>
        <begin position="1"/>
        <end position="22"/>
    </location>
</feature>
<evidence type="ECO:0000313" key="4">
    <source>
        <dbReference type="Proteomes" id="UP000219439"/>
    </source>
</evidence>
<dbReference type="Pfam" id="PF03401">
    <property type="entry name" value="TctC"/>
    <property type="match status" value="1"/>
</dbReference>
<evidence type="ECO:0000256" key="1">
    <source>
        <dbReference type="ARBA" id="ARBA00006987"/>
    </source>
</evidence>
<organism evidence="3 4">
    <name type="scientific">Cohaesibacter gelatinilyticus</name>
    <dbReference type="NCBI Taxonomy" id="372072"/>
    <lineage>
        <taxon>Bacteria</taxon>
        <taxon>Pseudomonadati</taxon>
        <taxon>Pseudomonadota</taxon>
        <taxon>Alphaproteobacteria</taxon>
        <taxon>Hyphomicrobiales</taxon>
        <taxon>Cohaesibacteraceae</taxon>
    </lineage>
</organism>
<feature type="chain" id="PRO_5012040995" evidence="2">
    <location>
        <begin position="23"/>
        <end position="318"/>
    </location>
</feature>
<dbReference type="PANTHER" id="PTHR42928:SF5">
    <property type="entry name" value="BLR1237 PROTEIN"/>
    <property type="match status" value="1"/>
</dbReference>
<dbReference type="InterPro" id="IPR005064">
    <property type="entry name" value="BUG"/>
</dbReference>
<keyword evidence="2" id="KW-0732">Signal</keyword>
<dbReference type="Gene3D" id="3.40.190.10">
    <property type="entry name" value="Periplasmic binding protein-like II"/>
    <property type="match status" value="1"/>
</dbReference>
<dbReference type="AlphaFoldDB" id="A0A285PJB0"/>
<dbReference type="EMBL" id="OBEL01000004">
    <property type="protein sequence ID" value="SNZ20216.1"/>
    <property type="molecule type" value="Genomic_DNA"/>
</dbReference>
<gene>
    <name evidence="3" type="ORF">SAMN06265368_3319</name>
</gene>
<dbReference type="PANTHER" id="PTHR42928">
    <property type="entry name" value="TRICARBOXYLATE-BINDING PROTEIN"/>
    <property type="match status" value="1"/>
</dbReference>
<dbReference type="SUPFAM" id="SSF53850">
    <property type="entry name" value="Periplasmic binding protein-like II"/>
    <property type="match status" value="1"/>
</dbReference>